<accession>A0A7H9DX44</accession>
<dbReference type="RefSeq" id="WP_180905587.1">
    <property type="nucleotide sequence ID" value="NZ_CP040908.1"/>
</dbReference>
<keyword evidence="1" id="KW-0808">Transferase</keyword>
<dbReference type="PANTHER" id="PTHR12526:SF630">
    <property type="entry name" value="GLYCOSYLTRANSFERASE"/>
    <property type="match status" value="1"/>
</dbReference>
<dbReference type="SUPFAM" id="SSF53756">
    <property type="entry name" value="UDP-Glycosyltransferase/glycogen phosphorylase"/>
    <property type="match status" value="1"/>
</dbReference>
<dbReference type="EMBL" id="CP040908">
    <property type="protein sequence ID" value="QLL59744.1"/>
    <property type="molecule type" value="Genomic_DNA"/>
</dbReference>
<sequence>MKILIPLAGGFGKAGGWRVLSELANRWIIEGNSVIFLVHKKTETPYFPTKAQIIYYDNSGEIVDCSDLNYKAPVLGALKIRTALRKALDKQTADIVLATHSFTAEPVCLSSIDAKKFYYVQAYEPDYYYKKSLKEILYKCISRKSYKLGLNIIVNAPMYLSYREIETDMFVYPGLDLLNFKPVSRKQNEKIILGTIGRLEEYKGTAYIVEAFKKLRQEFGDRIELHMAFGDSTLSNTDGIRLISPNGDLELAAYYNSLDMYLCAGTIQLEAVHYPVIEAMACKTPVITTGYQPADDSNSWKVSVKSSDEILLKVKEVLGVDTSKKVEKGFRDVQIFNWDNVSNKMLNYFKAKL</sequence>
<reference evidence="1 2" key="1">
    <citation type="submission" date="2019-06" db="EMBL/GenBank/DDBJ databases">
        <title>Emergence of pandrug resistant Empedobacter falsenii in China.</title>
        <authorList>
            <person name="Dong N."/>
            <person name="Chen S."/>
            <person name="Zhang R."/>
        </authorList>
    </citation>
    <scope>NUCLEOTIDE SEQUENCE [LARGE SCALE GENOMIC DNA]</scope>
    <source>
        <strain evidence="1 2">1681-1</strain>
    </source>
</reference>
<organism evidence="1 2">
    <name type="scientific">Empedobacter falsenii</name>
    <dbReference type="NCBI Taxonomy" id="343874"/>
    <lineage>
        <taxon>Bacteria</taxon>
        <taxon>Pseudomonadati</taxon>
        <taxon>Bacteroidota</taxon>
        <taxon>Flavobacteriia</taxon>
        <taxon>Flavobacteriales</taxon>
        <taxon>Weeksellaceae</taxon>
        <taxon>Empedobacter</taxon>
    </lineage>
</organism>
<dbReference type="GO" id="GO:0016740">
    <property type="term" value="F:transferase activity"/>
    <property type="evidence" value="ECO:0007669"/>
    <property type="project" value="UniProtKB-KW"/>
</dbReference>
<dbReference type="CDD" id="cd03801">
    <property type="entry name" value="GT4_PimA-like"/>
    <property type="match status" value="1"/>
</dbReference>
<dbReference type="KEGG" id="efal:FH779_17360"/>
<dbReference type="Gene3D" id="3.40.50.11090">
    <property type="match status" value="1"/>
</dbReference>
<evidence type="ECO:0000313" key="1">
    <source>
        <dbReference type="EMBL" id="QLL59744.1"/>
    </source>
</evidence>
<dbReference type="AlphaFoldDB" id="A0A7H9DX44"/>
<evidence type="ECO:0000313" key="2">
    <source>
        <dbReference type="Proteomes" id="UP000510643"/>
    </source>
</evidence>
<proteinExistence type="predicted"/>
<keyword evidence="2" id="KW-1185">Reference proteome</keyword>
<dbReference type="PANTHER" id="PTHR12526">
    <property type="entry name" value="GLYCOSYLTRANSFERASE"/>
    <property type="match status" value="1"/>
</dbReference>
<dbReference type="Pfam" id="PF13692">
    <property type="entry name" value="Glyco_trans_1_4"/>
    <property type="match status" value="1"/>
</dbReference>
<gene>
    <name evidence="1" type="ORF">FH779_17360</name>
</gene>
<dbReference type="Proteomes" id="UP000510643">
    <property type="component" value="Chromosome"/>
</dbReference>
<name>A0A7H9DX44_9FLAO</name>
<dbReference type="Gene3D" id="3.40.50.2000">
    <property type="entry name" value="Glycogen Phosphorylase B"/>
    <property type="match status" value="1"/>
</dbReference>
<protein>
    <submittedName>
        <fullName evidence="1">Glycosyltransferase family 4 protein</fullName>
    </submittedName>
</protein>
<dbReference type="GeneID" id="78403260"/>